<gene>
    <name evidence="1" type="ORF">SD71_03910</name>
</gene>
<dbReference type="Pfam" id="PF11155">
    <property type="entry name" value="DUF2935"/>
    <property type="match status" value="2"/>
</dbReference>
<evidence type="ECO:0000313" key="1">
    <source>
        <dbReference type="EMBL" id="KIL37116.1"/>
    </source>
</evidence>
<sequence>MYPPAPGTYEMDPQRALLLPPELKAAPIESLTEKLFIERSLTENRFWLRIMKEHALFLGEGFSKGDTQLIQEADRFFHYFDQLLQRAHKTPETVQAVRALNEESIRTASAFRNFKRNLLILIINCKVAGYNFPLLVDHIAREAEYFVRNLMKFNQGIMEPIQDAIISENVFWLRIMMEHSRFISSLLDQSERNLVNQARKFGDDFEVLLGQARDVESMLYNKQPTYPIISKMNKDSESATVELRNFKKAGLDFIRTCQIKNVINPLLADHVVREAEHFLLIIKVLQHRLVLKQSGRSD</sequence>
<name>A0ABR5A7Z9_9BACL</name>
<dbReference type="EMBL" id="JXAL01000002">
    <property type="protein sequence ID" value="KIL37116.1"/>
    <property type="molecule type" value="Genomic_DNA"/>
</dbReference>
<dbReference type="Proteomes" id="UP000054526">
    <property type="component" value="Unassembled WGS sequence"/>
</dbReference>
<accession>A0ABR5A7Z9</accession>
<keyword evidence="2" id="KW-1185">Reference proteome</keyword>
<dbReference type="Gene3D" id="1.20.1260.120">
    <property type="entry name" value="Protein of unknown function DUF2935"/>
    <property type="match status" value="1"/>
</dbReference>
<protein>
    <recommendedName>
        <fullName evidence="3">DUF2935 domain-containing protein</fullName>
    </recommendedName>
</protein>
<evidence type="ECO:0000313" key="2">
    <source>
        <dbReference type="Proteomes" id="UP000054526"/>
    </source>
</evidence>
<proteinExistence type="predicted"/>
<dbReference type="SUPFAM" id="SSF158430">
    <property type="entry name" value="Bacillus cereus metalloprotein-like"/>
    <property type="match status" value="2"/>
</dbReference>
<organism evidence="1 2">
    <name type="scientific">Cohnella kolymensis</name>
    <dbReference type="NCBI Taxonomy" id="1590652"/>
    <lineage>
        <taxon>Bacteria</taxon>
        <taxon>Bacillati</taxon>
        <taxon>Bacillota</taxon>
        <taxon>Bacilli</taxon>
        <taxon>Bacillales</taxon>
        <taxon>Paenibacillaceae</taxon>
        <taxon>Cohnella</taxon>
    </lineage>
</organism>
<dbReference type="InterPro" id="IPR021328">
    <property type="entry name" value="CotB-like"/>
</dbReference>
<comment type="caution">
    <text evidence="1">The sequence shown here is derived from an EMBL/GenBank/DDBJ whole genome shotgun (WGS) entry which is preliminary data.</text>
</comment>
<evidence type="ECO:0008006" key="3">
    <source>
        <dbReference type="Google" id="ProtNLM"/>
    </source>
</evidence>
<reference evidence="1 2" key="1">
    <citation type="submission" date="2014-12" db="EMBL/GenBank/DDBJ databases">
        <title>Draft genome sequence of Cohnella kolymensis strain B-2846.</title>
        <authorList>
            <person name="Karlyshev A.V."/>
            <person name="Kudryashova E.B."/>
        </authorList>
    </citation>
    <scope>NUCLEOTIDE SEQUENCE [LARGE SCALE GENOMIC DNA]</scope>
    <source>
        <strain evidence="1 2">VKM B-2846</strain>
    </source>
</reference>